<dbReference type="RefSeq" id="WP_273595219.1">
    <property type="nucleotide sequence ID" value="NZ_JAQQXS010000002.1"/>
</dbReference>
<dbReference type="CDD" id="cd06433">
    <property type="entry name" value="GT_2_WfgS_like"/>
    <property type="match status" value="1"/>
</dbReference>
<proteinExistence type="predicted"/>
<accession>A0ABT5KMK5</accession>
<dbReference type="PANTHER" id="PTHR22916">
    <property type="entry name" value="GLYCOSYLTRANSFERASE"/>
    <property type="match status" value="1"/>
</dbReference>
<organism evidence="2 3">
    <name type="scientific">Roseateles koreensis</name>
    <dbReference type="NCBI Taxonomy" id="2987526"/>
    <lineage>
        <taxon>Bacteria</taxon>
        <taxon>Pseudomonadati</taxon>
        <taxon>Pseudomonadota</taxon>
        <taxon>Betaproteobacteria</taxon>
        <taxon>Burkholderiales</taxon>
        <taxon>Sphaerotilaceae</taxon>
        <taxon>Roseateles</taxon>
    </lineage>
</organism>
<dbReference type="Gene3D" id="3.90.550.10">
    <property type="entry name" value="Spore Coat Polysaccharide Biosynthesis Protein SpsA, Chain A"/>
    <property type="match status" value="1"/>
</dbReference>
<evidence type="ECO:0000313" key="3">
    <source>
        <dbReference type="Proteomes" id="UP001219862"/>
    </source>
</evidence>
<dbReference type="InterPro" id="IPR001173">
    <property type="entry name" value="Glyco_trans_2-like"/>
</dbReference>
<dbReference type="Proteomes" id="UP001219862">
    <property type="component" value="Unassembled WGS sequence"/>
</dbReference>
<evidence type="ECO:0000259" key="1">
    <source>
        <dbReference type="Pfam" id="PF00535"/>
    </source>
</evidence>
<comment type="caution">
    <text evidence="2">The sequence shown here is derived from an EMBL/GenBank/DDBJ whole genome shotgun (WGS) entry which is preliminary data.</text>
</comment>
<protein>
    <submittedName>
        <fullName evidence="2">Glycosyltransferase family 2 protein</fullName>
    </submittedName>
</protein>
<feature type="domain" description="Glycosyltransferase 2-like" evidence="1">
    <location>
        <begin position="45"/>
        <end position="124"/>
    </location>
</feature>
<dbReference type="SUPFAM" id="SSF53448">
    <property type="entry name" value="Nucleotide-diphospho-sugar transferases"/>
    <property type="match status" value="1"/>
</dbReference>
<evidence type="ECO:0000313" key="2">
    <source>
        <dbReference type="EMBL" id="MDC8784104.1"/>
    </source>
</evidence>
<sequence>MKKLVFKKNIVDYLDAPTATPASTRLTGGRRLHDPTTENSMPCITVITVVFNGGDQLKSTIESVLALQRTDIEYVIVDGGSSDNTVDILRMYDSRLDYWVSEPDAGIYDAMNKGITLARGRFVYHLNIGDKLLAIPTQLSNDVPDDVACIAGQVRINHGKIHIPSIGFSLKLHNTLHHQGCFYRRNSQLRYDLTYRVFSDFDLNQRLVKAGQTVLICQDIVAIHDEGGISHTTKRFSEVFQIIRKNEGVIWVALSYSYFKLRGLRHRLIGT</sequence>
<reference evidence="2 3" key="1">
    <citation type="submission" date="2022-10" db="EMBL/GenBank/DDBJ databases">
        <title>paucibacter sp. hw8 Genome sequencing.</title>
        <authorList>
            <person name="Park S."/>
        </authorList>
    </citation>
    <scope>NUCLEOTIDE SEQUENCE [LARGE SCALE GENOMIC DNA]</scope>
    <source>
        <strain evidence="3">hw8</strain>
    </source>
</reference>
<keyword evidence="3" id="KW-1185">Reference proteome</keyword>
<dbReference type="Pfam" id="PF00535">
    <property type="entry name" value="Glycos_transf_2"/>
    <property type="match status" value="1"/>
</dbReference>
<dbReference type="PANTHER" id="PTHR22916:SF67">
    <property type="entry name" value="COLANIC ACID BIOSYNTHESIS GLYCOSYL TRANSFERASE WCAE-RELATED"/>
    <property type="match status" value="1"/>
</dbReference>
<dbReference type="InterPro" id="IPR029044">
    <property type="entry name" value="Nucleotide-diphossugar_trans"/>
</dbReference>
<dbReference type="EMBL" id="JAQQXS010000002">
    <property type="protein sequence ID" value="MDC8784104.1"/>
    <property type="molecule type" value="Genomic_DNA"/>
</dbReference>
<gene>
    <name evidence="2" type="ORF">PRZ01_02725</name>
</gene>
<name>A0ABT5KMK5_9BURK</name>